<evidence type="ECO:0000256" key="2">
    <source>
        <dbReference type="SAM" id="MobiDB-lite"/>
    </source>
</evidence>
<dbReference type="GeneID" id="56078140"/>
<protein>
    <submittedName>
        <fullName evidence="3">Type I-B CRISPR-associated protein Cas5</fullName>
    </submittedName>
</protein>
<keyword evidence="1" id="KW-0051">Antiviral defense</keyword>
<dbReference type="OrthoDB" id="42959at2157"/>
<dbReference type="InterPro" id="IPR013422">
    <property type="entry name" value="CRISPR-assoc_prot_Cas5_N"/>
</dbReference>
<dbReference type="AlphaFoldDB" id="A0A7D5P4W5"/>
<dbReference type="Gene3D" id="3.30.70.2660">
    <property type="match status" value="1"/>
</dbReference>
<accession>A0A7D5P4W5</accession>
<dbReference type="GO" id="GO:0043571">
    <property type="term" value="P:maintenance of CRISPR repeat elements"/>
    <property type="evidence" value="ECO:0007669"/>
    <property type="project" value="InterPro"/>
</dbReference>
<feature type="region of interest" description="Disordered" evidence="2">
    <location>
        <begin position="202"/>
        <end position="251"/>
    </location>
</feature>
<dbReference type="InterPro" id="IPR013421">
    <property type="entry name" value="CRISPR-assoc_prot_Cas5_HALMA"/>
</dbReference>
<dbReference type="KEGG" id="hrr:HZS55_09715"/>
<dbReference type="RefSeq" id="WP_179911484.1">
    <property type="nucleotide sequence ID" value="NZ_CP058910.1"/>
</dbReference>
<dbReference type="Pfam" id="PF09704">
    <property type="entry name" value="Cas_Cas5d"/>
    <property type="match status" value="1"/>
</dbReference>
<gene>
    <name evidence="3" type="primary">cas5b</name>
    <name evidence="3" type="ORF">HZS55_09715</name>
</gene>
<organism evidence="3 4">
    <name type="scientific">Halosimplex rubrum</name>
    <dbReference type="NCBI Taxonomy" id="869889"/>
    <lineage>
        <taxon>Archaea</taxon>
        <taxon>Methanobacteriati</taxon>
        <taxon>Methanobacteriota</taxon>
        <taxon>Stenosarchaea group</taxon>
        <taxon>Halobacteria</taxon>
        <taxon>Halobacteriales</taxon>
        <taxon>Haloarculaceae</taxon>
        <taxon>Halosimplex</taxon>
    </lineage>
</organism>
<evidence type="ECO:0000313" key="4">
    <source>
        <dbReference type="Proteomes" id="UP000509667"/>
    </source>
</evidence>
<evidence type="ECO:0000313" key="3">
    <source>
        <dbReference type="EMBL" id="QLH77558.1"/>
    </source>
</evidence>
<evidence type="ECO:0000256" key="1">
    <source>
        <dbReference type="ARBA" id="ARBA00023118"/>
    </source>
</evidence>
<feature type="region of interest" description="Disordered" evidence="2">
    <location>
        <begin position="1"/>
        <end position="31"/>
    </location>
</feature>
<feature type="compositionally biased region" description="Basic and acidic residues" evidence="2">
    <location>
        <begin position="1"/>
        <end position="27"/>
    </location>
</feature>
<dbReference type="NCBIfam" id="TIGR02593">
    <property type="entry name" value="CRISPR_cas5"/>
    <property type="match status" value="1"/>
</dbReference>
<proteinExistence type="predicted"/>
<dbReference type="Proteomes" id="UP000509667">
    <property type="component" value="Chromosome"/>
</dbReference>
<reference evidence="3 4" key="1">
    <citation type="submission" date="2020-07" db="EMBL/GenBank/DDBJ databases">
        <title>Halosimplex pelagicum sp. nov. and Halosimplex rubrum sp. nov., isolated from salted brown alga Laminaria, and emended description of the genus Halosimplex.</title>
        <authorList>
            <person name="Cui H."/>
        </authorList>
    </citation>
    <scope>NUCLEOTIDE SEQUENCE [LARGE SCALE GENOMIC DNA]</scope>
    <source>
        <strain evidence="3 4">R27</strain>
    </source>
</reference>
<keyword evidence="4" id="KW-1185">Reference proteome</keyword>
<dbReference type="GO" id="GO:0051607">
    <property type="term" value="P:defense response to virus"/>
    <property type="evidence" value="ECO:0007669"/>
    <property type="project" value="UniProtKB-KW"/>
</dbReference>
<dbReference type="InterPro" id="IPR021124">
    <property type="entry name" value="CRISPR-assoc_prot_Cas5"/>
</dbReference>
<sequence length="289" mass="31761">MQTELTEHETAEQSDGESRERSARTPPDRCLSLTVEGPWGHFRRVDGNTIKATYRLPPRTTVAGLLAAVAGYERDGYYDVFDRDRSGIAVQPVASGDDASETASIPRTMNLPENSLTTSNEGMKAVNARGKVSVRYPDPQADRQRVNYEVLVEPAYRLDVWLADDAAYDRLHDRLADGRSEYVPSLGLSEFLASVTFHGEFSPEQLSESDDPVAVESALPAPDGIVPSSDHPHGTERSPGDMTTTERSGEFTGRKTTEYLRWAYSRDGTALKATGVDAMRVDGRTVVFS</sequence>
<feature type="compositionally biased region" description="Basic and acidic residues" evidence="2">
    <location>
        <begin position="230"/>
        <end position="239"/>
    </location>
</feature>
<dbReference type="EMBL" id="CP058910">
    <property type="protein sequence ID" value="QLH77558.1"/>
    <property type="molecule type" value="Genomic_DNA"/>
</dbReference>
<name>A0A7D5P4W5_9EURY</name>
<dbReference type="NCBIfam" id="TIGR02592">
    <property type="entry name" value="cas_Cas5h"/>
    <property type="match status" value="1"/>
</dbReference>